<reference evidence="1" key="1">
    <citation type="submission" date="2023-04" db="EMBL/GenBank/DDBJ databases">
        <title>Phytophthora fragariaefolia NBRC 109709.</title>
        <authorList>
            <person name="Ichikawa N."/>
            <person name="Sato H."/>
            <person name="Tonouchi N."/>
        </authorList>
    </citation>
    <scope>NUCLEOTIDE SEQUENCE</scope>
    <source>
        <strain evidence="1">NBRC 109709</strain>
    </source>
</reference>
<comment type="caution">
    <text evidence="1">The sequence shown here is derived from an EMBL/GenBank/DDBJ whole genome shotgun (WGS) entry which is preliminary data.</text>
</comment>
<evidence type="ECO:0000313" key="1">
    <source>
        <dbReference type="EMBL" id="GMF39998.1"/>
    </source>
</evidence>
<name>A0A9W7CSL7_9STRA</name>
<organism evidence="1 2">
    <name type="scientific">Phytophthora fragariaefolia</name>
    <dbReference type="NCBI Taxonomy" id="1490495"/>
    <lineage>
        <taxon>Eukaryota</taxon>
        <taxon>Sar</taxon>
        <taxon>Stramenopiles</taxon>
        <taxon>Oomycota</taxon>
        <taxon>Peronosporomycetes</taxon>
        <taxon>Peronosporales</taxon>
        <taxon>Peronosporaceae</taxon>
        <taxon>Phytophthora</taxon>
    </lineage>
</organism>
<gene>
    <name evidence="1" type="ORF">Pfra01_001210600</name>
</gene>
<dbReference type="EMBL" id="BSXT01001211">
    <property type="protein sequence ID" value="GMF39998.1"/>
    <property type="molecule type" value="Genomic_DNA"/>
</dbReference>
<protein>
    <submittedName>
        <fullName evidence="1">Unnamed protein product</fullName>
    </submittedName>
</protein>
<keyword evidence="2" id="KW-1185">Reference proteome</keyword>
<sequence>MIVIDPKLFKPGNSYANQANTNIAELKNILLELTVNDPIVQKAKQHPSPDWIHGKKAGATVWANEPKERKVKTYKL</sequence>
<accession>A0A9W7CSL7</accession>
<dbReference type="Proteomes" id="UP001165121">
    <property type="component" value="Unassembled WGS sequence"/>
</dbReference>
<evidence type="ECO:0000313" key="2">
    <source>
        <dbReference type="Proteomes" id="UP001165121"/>
    </source>
</evidence>
<dbReference type="AlphaFoldDB" id="A0A9W7CSL7"/>
<proteinExistence type="predicted"/>